<name>A0A2B7ZBB7_9EURO</name>
<dbReference type="SUPFAM" id="SSF51556">
    <property type="entry name" value="Metallo-dependent hydrolases"/>
    <property type="match status" value="1"/>
</dbReference>
<dbReference type="VEuPathDB" id="FungiDB:EMCG_09588"/>
<proteinExistence type="predicted"/>
<dbReference type="EMBL" id="PDND01000173">
    <property type="protein sequence ID" value="PGH30428.1"/>
    <property type="molecule type" value="Genomic_DNA"/>
</dbReference>
<gene>
    <name evidence="2" type="ORF">GX50_06802</name>
</gene>
<dbReference type="STRING" id="73230.A0A2B7ZBB7"/>
<dbReference type="InterPro" id="IPR006680">
    <property type="entry name" value="Amidohydro-rel"/>
</dbReference>
<dbReference type="InterPro" id="IPR052358">
    <property type="entry name" value="Aro_Compnd_Degr_Hydrolases"/>
</dbReference>
<organism evidence="2 3">
    <name type="scientific">[Emmonsia] crescens</name>
    <dbReference type="NCBI Taxonomy" id="73230"/>
    <lineage>
        <taxon>Eukaryota</taxon>
        <taxon>Fungi</taxon>
        <taxon>Dikarya</taxon>
        <taxon>Ascomycota</taxon>
        <taxon>Pezizomycotina</taxon>
        <taxon>Eurotiomycetes</taxon>
        <taxon>Eurotiomycetidae</taxon>
        <taxon>Onygenales</taxon>
        <taxon>Ajellomycetaceae</taxon>
        <taxon>Emergomyces</taxon>
    </lineage>
</organism>
<evidence type="ECO:0000313" key="3">
    <source>
        <dbReference type="Proteomes" id="UP000226031"/>
    </source>
</evidence>
<accession>A0A2B7ZBB7</accession>
<keyword evidence="3" id="KW-1185">Reference proteome</keyword>
<sequence length="355" mass="39539">MGIFRLRIFPTIPSMKKPWIIHRSTKRPQSTLRVPSAPGSLSQRLPANSWDSHMHIVDPSHYPFSSTAAYTPSKPHTLSDALSFESTLGIRNLVLVQPSIYGYDNTCLLDGLKQLGPSHGRGVVCFDAATINVKRRHDDNDSSLTTWHRLGVRGVRLNFVSVPQQLSARELERTLHKYADIIRGFGWVLQLYAPMQNMPDLLHIIPQLGVKVCLDHFAKPTLPSSSSSSSSSSLSSLSSSSLSLSSSPFNPYALPGFTSLISLLEQGSTYVKISAPYRLSDDPQFQHLGVLARELMRAGKEQLVFATDWPHTRFEGVDIAPFAEASLRWCAEEDAGMAERLFRRNAEVLWDVKPE</sequence>
<evidence type="ECO:0000313" key="2">
    <source>
        <dbReference type="EMBL" id="PGH30428.1"/>
    </source>
</evidence>
<dbReference type="PANTHER" id="PTHR35563">
    <property type="entry name" value="BARREL METAL-DEPENDENT HYDROLASE, PUTATIVE (AFU_ORTHOLOGUE AFUA_1G16240)-RELATED"/>
    <property type="match status" value="1"/>
</dbReference>
<evidence type="ECO:0000259" key="1">
    <source>
        <dbReference type="Pfam" id="PF04909"/>
    </source>
</evidence>
<dbReference type="InterPro" id="IPR032466">
    <property type="entry name" value="Metal_Hydrolase"/>
</dbReference>
<dbReference type="Gene3D" id="3.20.20.140">
    <property type="entry name" value="Metal-dependent hydrolases"/>
    <property type="match status" value="1"/>
</dbReference>
<comment type="caution">
    <text evidence="2">The sequence shown here is derived from an EMBL/GenBank/DDBJ whole genome shotgun (WGS) entry which is preliminary data.</text>
</comment>
<dbReference type="Proteomes" id="UP000226031">
    <property type="component" value="Unassembled WGS sequence"/>
</dbReference>
<protein>
    <recommendedName>
        <fullName evidence="1">Amidohydrolase-related domain-containing protein</fullName>
    </recommendedName>
</protein>
<dbReference type="Pfam" id="PF04909">
    <property type="entry name" value="Amidohydro_2"/>
    <property type="match status" value="1"/>
</dbReference>
<dbReference type="AlphaFoldDB" id="A0A2B7ZBB7"/>
<feature type="domain" description="Amidohydrolase-related" evidence="1">
    <location>
        <begin position="51"/>
        <end position="351"/>
    </location>
</feature>
<reference evidence="2 3" key="1">
    <citation type="submission" date="2017-10" db="EMBL/GenBank/DDBJ databases">
        <title>Comparative genomics in systemic dimorphic fungi from Ajellomycetaceae.</title>
        <authorList>
            <person name="Munoz J.F."/>
            <person name="Mcewen J.G."/>
            <person name="Clay O.K."/>
            <person name="Cuomo C.A."/>
        </authorList>
    </citation>
    <scope>NUCLEOTIDE SEQUENCE [LARGE SCALE GENOMIC DNA]</scope>
    <source>
        <strain evidence="2 3">UAMH4076</strain>
    </source>
</reference>
<dbReference type="PANTHER" id="PTHR35563:SF2">
    <property type="entry name" value="BARREL METAL-DEPENDENT HYDROLASE, PUTATIVE (AFU_ORTHOLOGUE AFUA_1G16240)-RELATED"/>
    <property type="match status" value="1"/>
</dbReference>
<dbReference type="GO" id="GO:0016787">
    <property type="term" value="F:hydrolase activity"/>
    <property type="evidence" value="ECO:0007669"/>
    <property type="project" value="InterPro"/>
</dbReference>